<dbReference type="AlphaFoldDB" id="A0A9Q9ACR3"/>
<feature type="region of interest" description="Disordered" evidence="1">
    <location>
        <begin position="1"/>
        <end position="62"/>
    </location>
</feature>
<sequence>MPRPLPPWLEFIPAANTDAATTDTTLTTTAPSPTNPTPSSEPSQTDNLLPWDTMSSTSTPISPGMFSLAIKDLPVDTLYAKAAELLNSMQHLRDSNAQMQQFADEGDEVCKEAIGENDVVMERMLERVELCRVEVERRGMRWTGHVQEAGGEEGKINGVVEVNGNRGSGAAETRPSGRLTDEELRRQLEAQMGDDEEDDGVHL</sequence>
<proteinExistence type="predicted"/>
<evidence type="ECO:0000313" key="3">
    <source>
        <dbReference type="Proteomes" id="UP001056384"/>
    </source>
</evidence>
<dbReference type="PANTHER" id="PTHR40422">
    <property type="entry name" value="TRANSLATION MACHINERY-ASSOCIATED PROTEIN 17"/>
    <property type="match status" value="1"/>
</dbReference>
<dbReference type="InterPro" id="IPR038966">
    <property type="entry name" value="TMA17"/>
</dbReference>
<dbReference type="PANTHER" id="PTHR40422:SF1">
    <property type="entry name" value="TRANSLATION MACHINERY-ASSOCIATED PROTEIN 17"/>
    <property type="match status" value="1"/>
</dbReference>
<name>A0A9Q9ACR3_9PEZI</name>
<evidence type="ECO:0000313" key="2">
    <source>
        <dbReference type="EMBL" id="USW46715.1"/>
    </source>
</evidence>
<protein>
    <submittedName>
        <fullName evidence="2">Translation machinery-associated protein</fullName>
    </submittedName>
</protein>
<dbReference type="GO" id="GO:0030674">
    <property type="term" value="F:protein-macromolecule adaptor activity"/>
    <property type="evidence" value="ECO:0007669"/>
    <property type="project" value="TreeGrafter"/>
</dbReference>
<accession>A0A9Q9ACR3</accession>
<gene>
    <name evidence="2" type="ORF">Slin15195_G000340</name>
</gene>
<keyword evidence="3" id="KW-1185">Reference proteome</keyword>
<feature type="compositionally biased region" description="Polar residues" evidence="1">
    <location>
        <begin position="40"/>
        <end position="61"/>
    </location>
</feature>
<dbReference type="EMBL" id="CP099418">
    <property type="protein sequence ID" value="USW46715.1"/>
    <property type="molecule type" value="Genomic_DNA"/>
</dbReference>
<feature type="compositionally biased region" description="Low complexity" evidence="1">
    <location>
        <begin position="13"/>
        <end position="32"/>
    </location>
</feature>
<evidence type="ECO:0000256" key="1">
    <source>
        <dbReference type="SAM" id="MobiDB-lite"/>
    </source>
</evidence>
<dbReference type="Proteomes" id="UP001056384">
    <property type="component" value="Chromosome 1"/>
</dbReference>
<reference evidence="2" key="1">
    <citation type="submission" date="2022-06" db="EMBL/GenBank/DDBJ databases">
        <title>Complete genome sequences of two strains of the flax pathogen Septoria linicola.</title>
        <authorList>
            <person name="Lapalu N."/>
            <person name="Simon A."/>
            <person name="Demenou B."/>
            <person name="Paumier D."/>
            <person name="Guillot M.-P."/>
            <person name="Gout L."/>
            <person name="Valade R."/>
        </authorList>
    </citation>
    <scope>NUCLEOTIDE SEQUENCE</scope>
    <source>
        <strain evidence="2">SE15195</strain>
    </source>
</reference>
<organism evidence="2 3">
    <name type="scientific">Septoria linicola</name>
    <dbReference type="NCBI Taxonomy" id="215465"/>
    <lineage>
        <taxon>Eukaryota</taxon>
        <taxon>Fungi</taxon>
        <taxon>Dikarya</taxon>
        <taxon>Ascomycota</taxon>
        <taxon>Pezizomycotina</taxon>
        <taxon>Dothideomycetes</taxon>
        <taxon>Dothideomycetidae</taxon>
        <taxon>Mycosphaerellales</taxon>
        <taxon>Mycosphaerellaceae</taxon>
        <taxon>Septoria</taxon>
    </lineage>
</organism>
<dbReference type="GO" id="GO:0070682">
    <property type="term" value="P:proteasome regulatory particle assembly"/>
    <property type="evidence" value="ECO:0007669"/>
    <property type="project" value="InterPro"/>
</dbReference>